<organism evidence="2 3">
    <name type="scientific">Platysternon megacephalum</name>
    <name type="common">big-headed turtle</name>
    <dbReference type="NCBI Taxonomy" id="55544"/>
    <lineage>
        <taxon>Eukaryota</taxon>
        <taxon>Metazoa</taxon>
        <taxon>Chordata</taxon>
        <taxon>Craniata</taxon>
        <taxon>Vertebrata</taxon>
        <taxon>Euteleostomi</taxon>
        <taxon>Archelosauria</taxon>
        <taxon>Testudinata</taxon>
        <taxon>Testudines</taxon>
        <taxon>Cryptodira</taxon>
        <taxon>Durocryptodira</taxon>
        <taxon>Testudinoidea</taxon>
        <taxon>Platysternidae</taxon>
        <taxon>Platysternon</taxon>
    </lineage>
</organism>
<comment type="subcellular location">
    <subcellularLocation>
        <location evidence="1">Mitochondrion intermembrane space</location>
    </subcellularLocation>
</comment>
<comment type="similarity">
    <text evidence="1">Belongs to the hcp beta-lactamase family.</text>
</comment>
<dbReference type="Gene3D" id="1.25.40.10">
    <property type="entry name" value="Tetratricopeptide repeat domain"/>
    <property type="match status" value="1"/>
</dbReference>
<dbReference type="EMBL" id="QXTE01011164">
    <property type="protein sequence ID" value="TFJ95245.1"/>
    <property type="molecule type" value="Genomic_DNA"/>
</dbReference>
<name>A0A4D9DC71_9SAUR</name>
<protein>
    <recommendedName>
        <fullName evidence="1">Cytochrome c oxidase assembly factor 7</fullName>
    </recommendedName>
</protein>
<dbReference type="InterPro" id="IPR011990">
    <property type="entry name" value="TPR-like_helical_dom_sf"/>
</dbReference>
<dbReference type="Proteomes" id="UP000297703">
    <property type="component" value="Unassembled WGS sequence"/>
</dbReference>
<dbReference type="SUPFAM" id="SSF81901">
    <property type="entry name" value="HCP-like"/>
    <property type="match status" value="1"/>
</dbReference>
<dbReference type="PANTHER" id="PTHR13891">
    <property type="entry name" value="CYTOCHROME C OXIDASE ASSEMBLY FACTOR 7"/>
    <property type="match status" value="1"/>
</dbReference>
<comment type="caution">
    <text evidence="2">The sequence shown here is derived from an EMBL/GenBank/DDBJ whole genome shotgun (WGS) entry which is preliminary data.</text>
</comment>
<comment type="function">
    <text evidence="1">Required for assembly of mitochondrial respiratory chain complexes.</text>
</comment>
<dbReference type="OrthoDB" id="272077at2759"/>
<sequence length="133" mass="14927">MAGLVNLEDEEEVKGYLENLGIEYSYQCYKEGDPDGCHRLADYLEGVKKDFHAAAKVLKENCEKNENSESCYKLGAYYATGKGEKQLLVLFLLPPVGRKGSVEHERWVNPWLGEASPPSPPLLCPLEPSPHWC</sequence>
<proteinExistence type="inferred from homology"/>
<evidence type="ECO:0000313" key="2">
    <source>
        <dbReference type="EMBL" id="TFJ95245.1"/>
    </source>
</evidence>
<keyword evidence="3" id="KW-1185">Reference proteome</keyword>
<dbReference type="AlphaFoldDB" id="A0A4D9DC71"/>
<reference evidence="2 3" key="2">
    <citation type="submission" date="2019-04" db="EMBL/GenBank/DDBJ databases">
        <title>The genome sequence of big-headed turtle.</title>
        <authorList>
            <person name="Gong S."/>
        </authorList>
    </citation>
    <scope>NUCLEOTIDE SEQUENCE [LARGE SCALE GENOMIC DNA]</scope>
    <source>
        <strain evidence="2">DO16091913</strain>
        <tissue evidence="2">Muscle</tissue>
    </source>
</reference>
<accession>A0A4D9DC71</accession>
<dbReference type="InterPro" id="IPR040239">
    <property type="entry name" value="HcpB-like"/>
</dbReference>
<dbReference type="GO" id="GO:0005758">
    <property type="term" value="C:mitochondrial intermembrane space"/>
    <property type="evidence" value="ECO:0007669"/>
    <property type="project" value="UniProtKB-SubCell"/>
</dbReference>
<evidence type="ECO:0000313" key="3">
    <source>
        <dbReference type="Proteomes" id="UP000297703"/>
    </source>
</evidence>
<gene>
    <name evidence="2" type="ORF">DR999_PMT23272</name>
</gene>
<dbReference type="PANTHER" id="PTHR13891:SF1">
    <property type="entry name" value="CYTOCHROME C OXIDASE ASSEMBLY FACTOR 7"/>
    <property type="match status" value="1"/>
</dbReference>
<dbReference type="STRING" id="55544.A0A4D9DC71"/>
<reference evidence="2 3" key="1">
    <citation type="submission" date="2019-04" db="EMBL/GenBank/DDBJ databases">
        <title>Draft genome of the big-headed turtle Platysternon megacephalum.</title>
        <authorList>
            <person name="Gong S."/>
        </authorList>
    </citation>
    <scope>NUCLEOTIDE SEQUENCE [LARGE SCALE GENOMIC DNA]</scope>
    <source>
        <strain evidence="2">DO16091913</strain>
        <tissue evidence="2">Muscle</tissue>
    </source>
</reference>
<evidence type="ECO:0000256" key="1">
    <source>
        <dbReference type="RuleBase" id="RU366075"/>
    </source>
</evidence>